<keyword evidence="1" id="KW-1133">Transmembrane helix</keyword>
<feature type="transmembrane region" description="Helical" evidence="1">
    <location>
        <begin position="47"/>
        <end position="64"/>
    </location>
</feature>
<keyword evidence="3" id="KW-1185">Reference proteome</keyword>
<comment type="caution">
    <text evidence="2">The sequence shown here is derived from an EMBL/GenBank/DDBJ whole genome shotgun (WGS) entry which is preliminary data.</text>
</comment>
<keyword evidence="1" id="KW-0812">Transmembrane</keyword>
<dbReference type="Proteomes" id="UP001550210">
    <property type="component" value="Unassembled WGS sequence"/>
</dbReference>
<reference evidence="2 3" key="1">
    <citation type="submission" date="2024-06" db="EMBL/GenBank/DDBJ databases">
        <title>The Natural Products Discovery Center: Release of the First 8490 Sequenced Strains for Exploring Actinobacteria Biosynthetic Diversity.</title>
        <authorList>
            <person name="Kalkreuter E."/>
            <person name="Kautsar S.A."/>
            <person name="Yang D."/>
            <person name="Bader C.D."/>
            <person name="Teijaro C.N."/>
            <person name="Fluegel L."/>
            <person name="Davis C.M."/>
            <person name="Simpson J.R."/>
            <person name="Lauterbach L."/>
            <person name="Steele A.D."/>
            <person name="Gui C."/>
            <person name="Meng S."/>
            <person name="Li G."/>
            <person name="Viehrig K."/>
            <person name="Ye F."/>
            <person name="Su P."/>
            <person name="Kiefer A.F."/>
            <person name="Nichols A."/>
            <person name="Cepeda A.J."/>
            <person name="Yan W."/>
            <person name="Fan B."/>
            <person name="Jiang Y."/>
            <person name="Adhikari A."/>
            <person name="Zheng C.-J."/>
            <person name="Schuster L."/>
            <person name="Cowan T.M."/>
            <person name="Smanski M.J."/>
            <person name="Chevrette M.G."/>
            <person name="De Carvalho L.P.S."/>
            <person name="Shen B."/>
        </authorList>
    </citation>
    <scope>NUCLEOTIDE SEQUENCE [LARGE SCALE GENOMIC DNA]</scope>
    <source>
        <strain evidence="2 3">NPDC006434</strain>
    </source>
</reference>
<dbReference type="RefSeq" id="WP_355400791.1">
    <property type="nucleotide sequence ID" value="NZ_JBEXPZ010000043.1"/>
</dbReference>
<evidence type="ECO:0000313" key="3">
    <source>
        <dbReference type="Proteomes" id="UP001550210"/>
    </source>
</evidence>
<dbReference type="EMBL" id="JBEXPZ010000043">
    <property type="protein sequence ID" value="MET9848726.1"/>
    <property type="molecule type" value="Genomic_DNA"/>
</dbReference>
<name>A0ABV2V4H5_9ACTN</name>
<gene>
    <name evidence="2" type="ORF">ABZZ21_30130</name>
</gene>
<proteinExistence type="predicted"/>
<evidence type="ECO:0000256" key="1">
    <source>
        <dbReference type="SAM" id="Phobius"/>
    </source>
</evidence>
<evidence type="ECO:0000313" key="2">
    <source>
        <dbReference type="EMBL" id="MET9848726.1"/>
    </source>
</evidence>
<organism evidence="2 3">
    <name type="scientific">Streptomyces ossamyceticus</name>
    <dbReference type="NCBI Taxonomy" id="249581"/>
    <lineage>
        <taxon>Bacteria</taxon>
        <taxon>Bacillati</taxon>
        <taxon>Actinomycetota</taxon>
        <taxon>Actinomycetes</taxon>
        <taxon>Kitasatosporales</taxon>
        <taxon>Streptomycetaceae</taxon>
        <taxon>Streptomyces</taxon>
    </lineage>
</organism>
<protein>
    <submittedName>
        <fullName evidence="2">Uncharacterized protein</fullName>
    </submittedName>
</protein>
<keyword evidence="1" id="KW-0472">Membrane</keyword>
<sequence length="201" mass="22112">MTTQTGKTANTFEDRLLGELRREIALRAADRTEEAPVRRGRVTPRRALVALAACAVAAGVVVGMPTSTGGSQAYAVERNDDGTVTVSVQEMLLSGDDRRELAERLRVEGIYVSIDRPRSGFVCAQPRGDEYSPRGEYDGTSGDFFERPYVLRHGDTLVFEDPEPVKDSVSPAGSMYAVRGKAKPCREVPWEGLREFEESLK</sequence>
<accession>A0ABV2V4H5</accession>